<evidence type="ECO:0000313" key="11">
    <source>
        <dbReference type="EMBL" id="CAF4479590.1"/>
    </source>
</evidence>
<dbReference type="GO" id="GO:0006605">
    <property type="term" value="P:protein targeting"/>
    <property type="evidence" value="ECO:0007669"/>
    <property type="project" value="InterPro"/>
</dbReference>
<organism evidence="8 13">
    <name type="scientific">Rotaria socialis</name>
    <dbReference type="NCBI Taxonomy" id="392032"/>
    <lineage>
        <taxon>Eukaryota</taxon>
        <taxon>Metazoa</taxon>
        <taxon>Spiralia</taxon>
        <taxon>Gnathifera</taxon>
        <taxon>Rotifera</taxon>
        <taxon>Eurotatoria</taxon>
        <taxon>Bdelloidea</taxon>
        <taxon>Philodinida</taxon>
        <taxon>Philodinidae</taxon>
        <taxon>Rotaria</taxon>
    </lineage>
</organism>
<keyword evidence="2" id="KW-0653">Protein transport</keyword>
<dbReference type="GO" id="GO:0006886">
    <property type="term" value="P:intracellular protein transport"/>
    <property type="evidence" value="ECO:0007669"/>
    <property type="project" value="InterPro"/>
</dbReference>
<evidence type="ECO:0000313" key="8">
    <source>
        <dbReference type="EMBL" id="CAF3530766.1"/>
    </source>
</evidence>
<dbReference type="EMBL" id="CAJNYD010003841">
    <property type="protein sequence ID" value="CAF3546678.1"/>
    <property type="molecule type" value="Genomic_DNA"/>
</dbReference>
<dbReference type="SUPFAM" id="SSF52540">
    <property type="entry name" value="P-loop containing nucleoside triphosphate hydrolases"/>
    <property type="match status" value="3"/>
</dbReference>
<evidence type="ECO:0000256" key="3">
    <source>
        <dbReference type="ARBA" id="ARBA00023010"/>
    </source>
</evidence>
<dbReference type="EMBL" id="CAJNXB010005485">
    <property type="protein sequence ID" value="CAF3427175.1"/>
    <property type="molecule type" value="Genomic_DNA"/>
</dbReference>
<feature type="domain" description="Helicase C-terminal" evidence="5">
    <location>
        <begin position="2666"/>
        <end position="2842"/>
    </location>
</feature>
<dbReference type="SUPFAM" id="SSF53300">
    <property type="entry name" value="vWA-like"/>
    <property type="match status" value="1"/>
</dbReference>
<dbReference type="InterPro" id="IPR014018">
    <property type="entry name" value="SecA_motor_DEAD"/>
</dbReference>
<dbReference type="GO" id="GO:0017038">
    <property type="term" value="P:protein import"/>
    <property type="evidence" value="ECO:0007669"/>
    <property type="project" value="InterPro"/>
</dbReference>
<dbReference type="GO" id="GO:0016020">
    <property type="term" value="C:membrane"/>
    <property type="evidence" value="ECO:0007669"/>
    <property type="project" value="InterPro"/>
</dbReference>
<dbReference type="PROSITE" id="PS51194">
    <property type="entry name" value="HELICASE_CTER"/>
    <property type="match status" value="1"/>
</dbReference>
<dbReference type="Proteomes" id="UP000663873">
    <property type="component" value="Unassembled WGS sequence"/>
</dbReference>
<evidence type="ECO:0000313" key="7">
    <source>
        <dbReference type="EMBL" id="CAF3427175.1"/>
    </source>
</evidence>
<dbReference type="InterPro" id="IPR011115">
    <property type="entry name" value="SecA_DEAD"/>
</dbReference>
<dbReference type="GO" id="GO:0005524">
    <property type="term" value="F:ATP binding"/>
    <property type="evidence" value="ECO:0007669"/>
    <property type="project" value="InterPro"/>
</dbReference>
<feature type="coiled-coil region" evidence="4">
    <location>
        <begin position="1977"/>
        <end position="2004"/>
    </location>
</feature>
<evidence type="ECO:0000259" key="6">
    <source>
        <dbReference type="PROSITE" id="PS51196"/>
    </source>
</evidence>
<feature type="coiled-coil region" evidence="4">
    <location>
        <begin position="253"/>
        <end position="302"/>
    </location>
</feature>
<dbReference type="PANTHER" id="PTHR30612:SF0">
    <property type="entry name" value="CHLOROPLAST PROTEIN-TRANSPORTING ATPASE"/>
    <property type="match status" value="1"/>
</dbReference>
<dbReference type="InterPro" id="IPR000185">
    <property type="entry name" value="SecA"/>
</dbReference>
<dbReference type="InterPro" id="IPR036465">
    <property type="entry name" value="vWFA_dom_sf"/>
</dbReference>
<keyword evidence="1" id="KW-0963">Cytoplasm</keyword>
<dbReference type="EMBL" id="CAJNYT010003136">
    <property type="protein sequence ID" value="CAF3530766.1"/>
    <property type="molecule type" value="Genomic_DNA"/>
</dbReference>
<evidence type="ECO:0000256" key="4">
    <source>
        <dbReference type="SAM" id="Coils"/>
    </source>
</evidence>
<comment type="caution">
    <text evidence="8">The sequence shown here is derived from an EMBL/GenBank/DDBJ whole genome shotgun (WGS) entry which is preliminary data.</text>
</comment>
<dbReference type="EMBL" id="CAJOBO010003067">
    <property type="protein sequence ID" value="CAF4479590.1"/>
    <property type="molecule type" value="Genomic_DNA"/>
</dbReference>
<dbReference type="Proteomes" id="UP000663872">
    <property type="component" value="Unassembled WGS sequence"/>
</dbReference>
<dbReference type="Proteomes" id="UP000663848">
    <property type="component" value="Unassembled WGS sequence"/>
</dbReference>
<reference evidence="8" key="1">
    <citation type="submission" date="2021-02" db="EMBL/GenBank/DDBJ databases">
        <authorList>
            <person name="Nowell W R."/>
        </authorList>
    </citation>
    <scope>NUCLEOTIDE SEQUENCE</scope>
</reference>
<keyword evidence="2" id="KW-0813">Transport</keyword>
<protein>
    <submittedName>
        <fullName evidence="8">Uncharacterized protein</fullName>
    </submittedName>
</protein>
<dbReference type="OrthoDB" id="2386367at2759"/>
<dbReference type="InterPro" id="IPR001650">
    <property type="entry name" value="Helicase_C-like"/>
</dbReference>
<gene>
    <name evidence="8" type="ORF">GRG538_LOCUS19254</name>
    <name evidence="11" type="ORF">HFQ381_LOCUS26138</name>
    <name evidence="9" type="ORF">LUA448_LOCUS27744</name>
    <name evidence="12" type="ORF">QYT958_LOCUS19872</name>
    <name evidence="7" type="ORF">TIS948_LOCUS30010</name>
    <name evidence="10" type="ORF">UJA718_LOCUS15649</name>
</gene>
<name>A0A818J1D4_9BILA</name>
<dbReference type="PROSITE" id="PS51196">
    <property type="entry name" value="SECA_MOTOR_DEAD"/>
    <property type="match status" value="1"/>
</dbReference>
<dbReference type="Proteomes" id="UP000663825">
    <property type="component" value="Unassembled WGS sequence"/>
</dbReference>
<keyword evidence="14" id="KW-1185">Reference proteome</keyword>
<dbReference type="Proteomes" id="UP000663833">
    <property type="component" value="Unassembled WGS sequence"/>
</dbReference>
<proteinExistence type="predicted"/>
<evidence type="ECO:0000313" key="10">
    <source>
        <dbReference type="EMBL" id="CAF4348814.1"/>
    </source>
</evidence>
<evidence type="ECO:0000313" key="14">
    <source>
        <dbReference type="Proteomes" id="UP000663873"/>
    </source>
</evidence>
<evidence type="ECO:0000313" key="9">
    <source>
        <dbReference type="EMBL" id="CAF3546678.1"/>
    </source>
</evidence>
<evidence type="ECO:0000259" key="5">
    <source>
        <dbReference type="PROSITE" id="PS51194"/>
    </source>
</evidence>
<evidence type="ECO:0000313" key="13">
    <source>
        <dbReference type="Proteomes" id="UP000663872"/>
    </source>
</evidence>
<accession>A0A818J1D4</accession>
<keyword evidence="4" id="KW-0175">Coiled coil</keyword>
<evidence type="ECO:0000256" key="2">
    <source>
        <dbReference type="ARBA" id="ARBA00022927"/>
    </source>
</evidence>
<feature type="domain" description="SecA family profile" evidence="6">
    <location>
        <begin position="2211"/>
        <end position="2834"/>
    </location>
</feature>
<dbReference type="InterPro" id="IPR027417">
    <property type="entry name" value="P-loop_NTPase"/>
</dbReference>
<dbReference type="EMBL" id="CAJOBP010002329">
    <property type="protein sequence ID" value="CAF4348814.1"/>
    <property type="molecule type" value="Genomic_DNA"/>
</dbReference>
<dbReference type="Gene3D" id="3.40.50.300">
    <property type="entry name" value="P-loop containing nucleotide triphosphate hydrolases"/>
    <property type="match status" value="3"/>
</dbReference>
<evidence type="ECO:0000256" key="1">
    <source>
        <dbReference type="ARBA" id="ARBA00022490"/>
    </source>
</evidence>
<dbReference type="PANTHER" id="PTHR30612">
    <property type="entry name" value="SECA INNER MEMBRANE COMPONENT OF SEC PROTEIN SECRETION SYSTEM"/>
    <property type="match status" value="1"/>
</dbReference>
<evidence type="ECO:0000313" key="12">
    <source>
        <dbReference type="EMBL" id="CAF4735326.1"/>
    </source>
</evidence>
<dbReference type="EMBL" id="CAJOBR010003363">
    <property type="protein sequence ID" value="CAF4735326.1"/>
    <property type="molecule type" value="Genomic_DNA"/>
</dbReference>
<sequence>MNIEHLLKEKIQKLIDDNPEQESKQTDVFATANDVDDQLKQRLEQARTDRSGVERLVVIPYNLGNSHLTGIFTEFNRDNQLERAVYVNPVNGSNDIPNKLQEHFNEIFPDAHLQLATCEYVGDRNLSIFLTIKNLLALFKESMFTAHQSSNMTNEQNQPIICQQKDQDIHKSLFSEGNRSKSSDSVDVATSNDTHMLQLPVKISASEESFDPSNRQNKYREFTRAIDSRKEISQSHKLTVDDDHLISGELSAKKETSSMSKTYEELKEQLQKRFDDLDLSSENDLNEKIATKKQRIKELTEQGNHDNARKREKSLAKLEEVQLLMNEIKIIKTSLVADDVQTLKVRKDAAFDDRDVKDENHLKQLIIEKKQRIETLKSQEKLNRVLLRENSLLELENLQLLVNKINALSHTASEISQQLVNESASHSSNQNEFPITEENLLYMKSDFDSMPPCSERSVINLLYHVSRQFIDHHVPQDSNLVQPDQIEIEISKEFANLTDRVKVEELSSSEIHNSMQELSIHIKQKSWKNCLSLLRKIFKEISPLNIHDLFRLIEKVDDAAEVIKNKDIIFLLGGTGSGKSTAIHFLAGSTMTATRIEGLNHIAPTNFPNSDLQYVISSPFARSETRFITPVTVRCEDMGVLHPGSVILCDTPGFEDTNGPEVDIANGISIVRAIRQCKTVKPVVLVSYRSIGDRFEGLKKLAHLLAGLIPGIQDQIRAFSYIFTKYPIEETNTIHGALEAIGKTMTDQEKSDKSFMNLFRDMLQKTERHPLVLNPLRDKPRDFLNELITSATIQHPDEVFQFSIAEKSKTIVQQQLKNYQLTLMSTIKRSEYPLIKYYLDQMKRLNKLLKEDYIEQIYSACIQQLKKHLCEEYREGTLKLSRCLMHQIFVTDSDIKQYQTYINHAQSAEELRKDHLDNEVVHSSAFVQHLNQQVNQMNDDLREKEIDDSSVKVNLDKIQLVTKHFPEIKETYESVLQSFTEKIDLKVGPFENYLHTNQFDQCATIMQNLFDALNIFHHHLDEENIKMKCVKLREDFLSYFSSSTKDLDYLFKQTKLEKPDIDQINTCLVNLETALNTFSLEVHIRKQEIKQIYDSFLSKISKFFKNIVQEVNNELKKQNALENLEKMIEQLDLIRNISSIGLETSQVYYATLEKLFGYIYQLRRDVEELLRVLFQGGEKIDFEKLIKCLSNLKSATWIEKYRTGLYSNVINNVEQLIFQHVEKLKKAIMSTNLDLDHSHEIKHVSKQLSDLNDMKQLTSIFPTINEHIEGANTWFQNTTNHIFESIRSTFSLERCEQEYKSFDSVKAEKAFQYLNACKDAFIPNRNDCLTVLDRLETFVRNFSDFIQKEIETCFDKIKTSLDTNEILDKIRILLRRTQEIFDIGKDSPRVFSHFSRGTIFQDWQTELSSYCLELSTEMARLSVTQRTETLNTKLTTAKALSKLDKFLESSKFIDIYNEYQRIFFSQTNDIGQQVIDAIKNFDYERVAVKMMILQSSEEVGKHFYAETKRPLNAGLEQLIDETENQAITIGSTIPREDIRLIVENLRRMERAKQFIEKHLDAPHKIDESIAKVKSTIEERIKRYLAGIRALIGNHNFSEADGKIESIKVVRNLLGKYCTQEISKEIESLNEYQNTVVLKNVVTKYSEMDISGYTLNPPTDIFEKFRQVNQTNPIYNQALNQIRENILAKFRAELDKAKSNQPPNSENIHIRKFESAVKYLPETMKNALEVELRHCKDDIVQIIHDNETKLENACSSGDVRNIKNILLEYEKSQELQSFANKVKALVLKQIQEIVQNINENFERHEIREAFTHVKKLYNYKTELEELIIDINRPYSEVRLRIIQIFGDAYLSFTNRFLSAQVSVGENESAVALEKSLTCLTEFLKFKDDHINQLILTHILPDGFNDRIDTLIKKIKDYSNEYEAKCADALEKIHTDCLLNILTVMSTWNSLLTRLKIYYEQYMNRDTSVENMITSLQPLADHSRMLSSISRKIKDLRNELLRQELLNDETKEFSTTRDQFYRKFNGKFVLLQRAKVLSQFNIPTDIDKIGEECLESLESKIRTIFSNCDRLVNRISQGNLLTRGEYDSFNLYYCNLLSIRQEIKVTHLDAQFSIENIEDIFFDTIQIWEASIQNDPRLQNVVSNLINIKRIANNIALFRVKLNERINDILKIYKSRHGVTEFAKLGTILNQDRDGLGQSIVSEHKLFQGFSLALFNEKAKRHNIDYVLDNLKGTAIDKSRLRKRYDEFHSIYQKIIKENLHPDMKLDQLISDTKLILGNIRQNSDTITWDAHVRGQVPKLVAHIFAFWTLLKADHYFEAEGLNDRNNYLIQPHAAQVISIFRLLGIGDKNEALTNHLVQIGTGEGKSIVLAVTAIIFALVGFDVNCACFSEYLGQRDYLAFLPLFNSLGIQHYIHYGTFNKLCEGMINENGDIRQLVEKLISNSKDETRNVHSKNTRSKILLIDEVDVFFSRDFYGNVYTPSASLKDTTVKSLVSFIWTQRKSGLNLSKIQSTPEYKACQEKFPNWILLIDEAIKDMIADVQSFESHNYVVKNDKIGYIEQDNIVYNVIYGYKTLFAYYHEHEQGNISKESLNDNISIRIKCGSFSYAEIPLQFKYIMGVTGTLETLSDPEKKVIRNDYKIVKDTFAPSVFGVNNLRFIERDDIIIENSDDYFNRIKREIDDRIIERNSEKRAILVFFESKAKLMQFYQSSALESIKDSVVYLTEDASLQEKETIINRTTVSGQITLFTRTFGRGTDFICRNQIVATNGGTHVIQTFLSEESSEEKQIKGRTARQGDQGSYCMILLDQELEKFHIDKSHIEDILKGKGVATRMASTITDTLGITKTYNTLYDFLHDRRNDLFKTQYAENMKYVEQAKEKHLSSQKFLSSLCSGEIDSVRKFLIEENRGAAGRSRSRTVCLMDATGSMSHLLHKCKNTVDIMFERTSEILKDHGMDSNSFQLQFAVYRNYNSLEDKLLQSSPWETKPNNLRAFMNTIHVEGGWGNEAIEIGLWHANKEHNREPITQVILIGDAPPNSLKEVATKRSNFGQKYWKNTRFAKKTYYEQELETLVTNTIPVHAFYVEKRAEEKFHEIATRTHGRCEMLDINSSLGSDMLTNLVTEEILNNIGGESKGKDLVTAYRKKFAKSYASTA</sequence>
<dbReference type="Proteomes" id="UP000663851">
    <property type="component" value="Unassembled WGS sequence"/>
</dbReference>
<dbReference type="Pfam" id="PF07517">
    <property type="entry name" value="SecA_DEAD"/>
    <property type="match status" value="1"/>
</dbReference>
<keyword evidence="3" id="KW-0811">Translocation</keyword>